<organism evidence="2 3">
    <name type="scientific">Marinisporobacter balticus</name>
    <dbReference type="NCBI Taxonomy" id="2018667"/>
    <lineage>
        <taxon>Bacteria</taxon>
        <taxon>Bacillati</taxon>
        <taxon>Bacillota</taxon>
        <taxon>Clostridia</taxon>
        <taxon>Peptostreptococcales</taxon>
        <taxon>Thermotaleaceae</taxon>
        <taxon>Marinisporobacter</taxon>
    </lineage>
</organism>
<keyword evidence="3" id="KW-1185">Reference proteome</keyword>
<sequence>MAYLKEMIKDIAQIGLDAVKFHLLFNPYSYLQNEHPLMETVKKWIFKEKQWDEIFKYASKNNLDTIALCDDVESLAYVNNKHKDIKAIELHATSLNDYFMLKEALKFNNQIILGVGGSTIDEIEYAVNFLKEHGKSNIFLMYGYQSYPTNYEEINLLKMLKLKSLFDLPIGYADHTAYDDQNNVDISSLAAAIGINVLEKHYTPDFGIPRIDYHAAVGKEHMMQIKKKMEMYLTIYGNGSLSMSEAELKYGNIGPMKKALVAKIDIYKGEKISFNNIWFKRTEKEVPIKQKEFIKFIGLEVLKDIKKDEVIDFSKVNYKYIISNFKDLAGGLEEKK</sequence>
<dbReference type="InterPro" id="IPR013785">
    <property type="entry name" value="Aldolase_TIM"/>
</dbReference>
<accession>A0A4R2KRM6</accession>
<dbReference type="PROSITE" id="PS50844">
    <property type="entry name" value="AFP_LIKE"/>
    <property type="match status" value="1"/>
</dbReference>
<dbReference type="Pfam" id="PF08666">
    <property type="entry name" value="SAF"/>
    <property type="match status" value="1"/>
</dbReference>
<dbReference type="GO" id="GO:0016051">
    <property type="term" value="P:carbohydrate biosynthetic process"/>
    <property type="evidence" value="ECO:0007669"/>
    <property type="project" value="InterPro"/>
</dbReference>
<dbReference type="InterPro" id="IPR036732">
    <property type="entry name" value="AFP_Neu5c_C_sf"/>
</dbReference>
<dbReference type="PANTHER" id="PTHR42966">
    <property type="entry name" value="N-ACETYLNEURAMINATE SYNTHASE"/>
    <property type="match status" value="1"/>
</dbReference>
<evidence type="ECO:0000313" key="2">
    <source>
        <dbReference type="EMBL" id="TCO73646.1"/>
    </source>
</evidence>
<dbReference type="Gene3D" id="3.90.1210.10">
    <property type="entry name" value="Antifreeze-like/N-acetylneuraminic acid synthase C-terminal domain"/>
    <property type="match status" value="1"/>
</dbReference>
<dbReference type="EMBL" id="SLWV01000015">
    <property type="protein sequence ID" value="TCO73646.1"/>
    <property type="molecule type" value="Genomic_DNA"/>
</dbReference>
<dbReference type="AlphaFoldDB" id="A0A4R2KRM6"/>
<dbReference type="InterPro" id="IPR051690">
    <property type="entry name" value="PseI-like"/>
</dbReference>
<name>A0A4R2KRM6_9FIRM</name>
<dbReference type="Pfam" id="PF03102">
    <property type="entry name" value="NeuB"/>
    <property type="match status" value="1"/>
</dbReference>
<comment type="caution">
    <text evidence="2">The sequence shown here is derived from an EMBL/GenBank/DDBJ whole genome shotgun (WGS) entry which is preliminary data.</text>
</comment>
<dbReference type="InterPro" id="IPR057736">
    <property type="entry name" value="SAF_PseI/NeuA/NeuB"/>
</dbReference>
<reference evidence="2 3" key="1">
    <citation type="submission" date="2019-03" db="EMBL/GenBank/DDBJ databases">
        <title>Genomic Encyclopedia of Type Strains, Phase IV (KMG-IV): sequencing the most valuable type-strain genomes for metagenomic binning, comparative biology and taxonomic classification.</title>
        <authorList>
            <person name="Goeker M."/>
        </authorList>
    </citation>
    <scope>NUCLEOTIDE SEQUENCE [LARGE SCALE GENOMIC DNA]</scope>
    <source>
        <strain evidence="2 3">DSM 102940</strain>
    </source>
</reference>
<dbReference type="PANTHER" id="PTHR42966:SF1">
    <property type="entry name" value="SIALIC ACID SYNTHASE"/>
    <property type="match status" value="1"/>
</dbReference>
<protein>
    <submittedName>
        <fullName evidence="2">N,N'-diacetyllegionaminate synthase</fullName>
    </submittedName>
</protein>
<dbReference type="RefSeq" id="WP_207669678.1">
    <property type="nucleotide sequence ID" value="NZ_SLWV01000015.1"/>
</dbReference>
<dbReference type="InterPro" id="IPR006190">
    <property type="entry name" value="SAF_AFP_Neu5Ac"/>
</dbReference>
<proteinExistence type="predicted"/>
<dbReference type="GO" id="GO:0047444">
    <property type="term" value="F:N-acylneuraminate-9-phosphate synthase activity"/>
    <property type="evidence" value="ECO:0007669"/>
    <property type="project" value="TreeGrafter"/>
</dbReference>
<evidence type="ECO:0000259" key="1">
    <source>
        <dbReference type="PROSITE" id="PS50844"/>
    </source>
</evidence>
<dbReference type="SUPFAM" id="SSF51569">
    <property type="entry name" value="Aldolase"/>
    <property type="match status" value="1"/>
</dbReference>
<dbReference type="InterPro" id="IPR013132">
    <property type="entry name" value="PseI/NeuA/B-like_N"/>
</dbReference>
<dbReference type="InterPro" id="IPR013974">
    <property type="entry name" value="SAF"/>
</dbReference>
<feature type="domain" description="AFP-like" evidence="1">
    <location>
        <begin position="259"/>
        <end position="319"/>
    </location>
</feature>
<gene>
    <name evidence="2" type="ORF">EV214_11535</name>
</gene>
<dbReference type="Gene3D" id="3.20.20.70">
    <property type="entry name" value="Aldolase class I"/>
    <property type="match status" value="1"/>
</dbReference>
<dbReference type="SUPFAM" id="SSF51269">
    <property type="entry name" value="AFP III-like domain"/>
    <property type="match status" value="1"/>
</dbReference>
<dbReference type="CDD" id="cd11615">
    <property type="entry name" value="SAF_NeuB_like"/>
    <property type="match status" value="1"/>
</dbReference>
<dbReference type="Proteomes" id="UP000294919">
    <property type="component" value="Unassembled WGS sequence"/>
</dbReference>
<evidence type="ECO:0000313" key="3">
    <source>
        <dbReference type="Proteomes" id="UP000294919"/>
    </source>
</evidence>